<dbReference type="PANTHER" id="PTHR20883:SF15">
    <property type="entry name" value="PHYTANOYL-COA DIOXYGENASE DOMAIN-CONTAINING PROTEIN 1"/>
    <property type="match status" value="1"/>
</dbReference>
<name>A0A238FQW1_9BASI</name>
<organism evidence="5 6">
    <name type="scientific">Microbotryum intermedium</name>
    <dbReference type="NCBI Taxonomy" id="269621"/>
    <lineage>
        <taxon>Eukaryota</taxon>
        <taxon>Fungi</taxon>
        <taxon>Dikarya</taxon>
        <taxon>Basidiomycota</taxon>
        <taxon>Pucciniomycotina</taxon>
        <taxon>Microbotryomycetes</taxon>
        <taxon>Microbotryales</taxon>
        <taxon>Microbotryaceae</taxon>
        <taxon>Microbotryum</taxon>
    </lineage>
</organism>
<dbReference type="GO" id="GO:0046872">
    <property type="term" value="F:metal ion binding"/>
    <property type="evidence" value="ECO:0007669"/>
    <property type="project" value="UniProtKB-KW"/>
</dbReference>
<dbReference type="SUPFAM" id="SSF51197">
    <property type="entry name" value="Clavaminate synthase-like"/>
    <property type="match status" value="1"/>
</dbReference>
<dbReference type="InterPro" id="IPR008775">
    <property type="entry name" value="Phytyl_CoA_dOase-like"/>
</dbReference>
<dbReference type="Pfam" id="PF05721">
    <property type="entry name" value="PhyH"/>
    <property type="match status" value="1"/>
</dbReference>
<evidence type="ECO:0000256" key="4">
    <source>
        <dbReference type="ARBA" id="ARBA00023004"/>
    </source>
</evidence>
<comment type="similarity">
    <text evidence="2">Belongs to the PhyH family.</text>
</comment>
<dbReference type="PANTHER" id="PTHR20883">
    <property type="entry name" value="PHYTANOYL-COA DIOXYGENASE DOMAIN CONTAINING 1"/>
    <property type="match status" value="1"/>
</dbReference>
<protein>
    <submittedName>
        <fullName evidence="5">BQ2448_7610 protein</fullName>
    </submittedName>
</protein>
<keyword evidence="6" id="KW-1185">Reference proteome</keyword>
<dbReference type="EMBL" id="FMSP01000023">
    <property type="protein sequence ID" value="SCV74581.1"/>
    <property type="molecule type" value="Genomic_DNA"/>
</dbReference>
<dbReference type="STRING" id="269621.A0A238FQW1"/>
<proteinExistence type="inferred from homology"/>
<reference evidence="6" key="1">
    <citation type="submission" date="2016-09" db="EMBL/GenBank/DDBJ databases">
        <authorList>
            <person name="Jeantristanb JTB J.-T."/>
            <person name="Ricardo R."/>
        </authorList>
    </citation>
    <scope>NUCLEOTIDE SEQUENCE [LARGE SCALE GENOMIC DNA]</scope>
</reference>
<evidence type="ECO:0000313" key="5">
    <source>
        <dbReference type="EMBL" id="SCV74581.1"/>
    </source>
</evidence>
<dbReference type="Proteomes" id="UP000198372">
    <property type="component" value="Unassembled WGS sequence"/>
</dbReference>
<evidence type="ECO:0000256" key="2">
    <source>
        <dbReference type="ARBA" id="ARBA00005830"/>
    </source>
</evidence>
<comment type="cofactor">
    <cofactor evidence="1">
        <name>Fe cation</name>
        <dbReference type="ChEBI" id="CHEBI:24875"/>
    </cofactor>
</comment>
<keyword evidence="3" id="KW-0479">Metal-binding</keyword>
<evidence type="ECO:0000256" key="1">
    <source>
        <dbReference type="ARBA" id="ARBA00001962"/>
    </source>
</evidence>
<sequence length="298" mass="33361">MPPFSLSEEQKAQFDDEGCLLIKHFFSPETAEELLGRAKELLADMDLTDHPMTIFTTDENVPHASDDYFITSGDKIRFFFEAGAFTEGKLNRPPQLAVNKIGHYLVRDPTFRQFTLQNPDVVGLSRSLAYHQNPLICQTMVIAKQPQIGGEVGIHDDGTFLWTDPLSAIGYWFALENCTRDNGCLTFLPGSHKRNRITRRLERVLGGGTEMRQVVGLVGSPANPDWSKEPGWKSLECSVGDLVLIHGSVIHASSPNRSSNSRFVYTFHAIEGDPHAKWSPTNWLQPTAETPFDPLYVD</sequence>
<evidence type="ECO:0000313" key="6">
    <source>
        <dbReference type="Proteomes" id="UP000198372"/>
    </source>
</evidence>
<dbReference type="Gene3D" id="2.60.120.620">
    <property type="entry name" value="q2cbj1_9rhob like domain"/>
    <property type="match status" value="1"/>
</dbReference>
<evidence type="ECO:0000256" key="3">
    <source>
        <dbReference type="ARBA" id="ARBA00022723"/>
    </source>
</evidence>
<dbReference type="AlphaFoldDB" id="A0A238FQW1"/>
<accession>A0A238FQW1</accession>
<gene>
    <name evidence="5" type="ORF">BQ2448_7610</name>
</gene>
<dbReference type="OrthoDB" id="445007at2759"/>
<keyword evidence="4" id="KW-0408">Iron</keyword>